<dbReference type="InterPro" id="IPR034746">
    <property type="entry name" value="POTRA"/>
</dbReference>
<protein>
    <recommendedName>
        <fullName evidence="8">Cell division protein DivIB</fullName>
    </recommendedName>
</protein>
<dbReference type="GO" id="GO:0032153">
    <property type="term" value="C:cell division site"/>
    <property type="evidence" value="ECO:0007669"/>
    <property type="project" value="UniProtKB-UniRule"/>
</dbReference>
<accession>A0A5D4RGR0</accession>
<reference evidence="10 11" key="1">
    <citation type="submission" date="2019-08" db="EMBL/GenBank/DDBJ databases">
        <title>Bacillus genomes from the desert of Cuatro Cienegas, Coahuila.</title>
        <authorList>
            <person name="Olmedo-Alvarez G."/>
        </authorList>
    </citation>
    <scope>NUCLEOTIDE SEQUENCE [LARGE SCALE GENOMIC DNA]</scope>
    <source>
        <strain evidence="10 11">CH446_14T</strain>
    </source>
</reference>
<dbReference type="Gene3D" id="3.10.20.310">
    <property type="entry name" value="membrane protein fhac"/>
    <property type="match status" value="1"/>
</dbReference>
<comment type="function">
    <text evidence="8">Cell division protein that may be involved in stabilizing or promoting the assembly of the division complex.</text>
</comment>
<keyword evidence="3 8" id="KW-0132">Cell division</keyword>
<comment type="caution">
    <text evidence="10">The sequence shown here is derived from an EMBL/GenBank/DDBJ whole genome shotgun (WGS) entry which is preliminary data.</text>
</comment>
<feature type="domain" description="POTRA" evidence="9">
    <location>
        <begin position="50"/>
        <end position="118"/>
    </location>
</feature>
<dbReference type="InterPro" id="IPR013685">
    <property type="entry name" value="POTRA_FtsQ_type"/>
</dbReference>
<dbReference type="Proteomes" id="UP000322139">
    <property type="component" value="Unassembled WGS sequence"/>
</dbReference>
<gene>
    <name evidence="8" type="primary">divIB</name>
    <name evidence="10" type="ORF">FZD51_05415</name>
</gene>
<evidence type="ECO:0000256" key="1">
    <source>
        <dbReference type="ARBA" id="ARBA00004370"/>
    </source>
</evidence>
<keyword evidence="5 8" id="KW-1133">Transmembrane helix</keyword>
<name>A0A5D4RGR0_9BACI</name>
<dbReference type="AlphaFoldDB" id="A0A5D4RGR0"/>
<dbReference type="InterPro" id="IPR026580">
    <property type="entry name" value="DivIB"/>
</dbReference>
<dbReference type="PROSITE" id="PS51779">
    <property type="entry name" value="POTRA"/>
    <property type="match status" value="1"/>
</dbReference>
<dbReference type="InterPro" id="IPR005548">
    <property type="entry name" value="Cell_div_FtsQ/DivIB_C"/>
</dbReference>
<feature type="transmembrane region" description="Helical" evidence="8">
    <location>
        <begin position="28"/>
        <end position="45"/>
    </location>
</feature>
<dbReference type="Gene3D" id="3.40.50.10960">
    <property type="match status" value="1"/>
</dbReference>
<dbReference type="PANTHER" id="PTHR37820">
    <property type="entry name" value="CELL DIVISION PROTEIN DIVIB"/>
    <property type="match status" value="1"/>
</dbReference>
<evidence type="ECO:0000259" key="9">
    <source>
        <dbReference type="PROSITE" id="PS51779"/>
    </source>
</evidence>
<dbReference type="HAMAP" id="MF_00912">
    <property type="entry name" value="DivIB"/>
    <property type="match status" value="1"/>
</dbReference>
<dbReference type="RefSeq" id="WP_148973844.1">
    <property type="nucleotide sequence ID" value="NZ_CP160000.1"/>
</dbReference>
<dbReference type="GeneID" id="97349027"/>
<dbReference type="InterPro" id="IPR050487">
    <property type="entry name" value="FtsQ_DivIB"/>
</dbReference>
<keyword evidence="6 8" id="KW-0472">Membrane</keyword>
<evidence type="ECO:0000313" key="11">
    <source>
        <dbReference type="Proteomes" id="UP000322139"/>
    </source>
</evidence>
<evidence type="ECO:0000256" key="6">
    <source>
        <dbReference type="ARBA" id="ARBA00023136"/>
    </source>
</evidence>
<evidence type="ECO:0000256" key="7">
    <source>
        <dbReference type="ARBA" id="ARBA00023306"/>
    </source>
</evidence>
<evidence type="ECO:0000256" key="8">
    <source>
        <dbReference type="HAMAP-Rule" id="MF_00912"/>
    </source>
</evidence>
<keyword evidence="2 8" id="KW-1003">Cell membrane</keyword>
<keyword evidence="4 8" id="KW-0812">Transmembrane</keyword>
<organism evidence="10 11">
    <name type="scientific">Bacillus infantis</name>
    <dbReference type="NCBI Taxonomy" id="324767"/>
    <lineage>
        <taxon>Bacteria</taxon>
        <taxon>Bacillati</taxon>
        <taxon>Bacillota</taxon>
        <taxon>Bacilli</taxon>
        <taxon>Bacillales</taxon>
        <taxon>Bacillaceae</taxon>
        <taxon>Bacillus</taxon>
    </lineage>
</organism>
<proteinExistence type="inferred from homology"/>
<evidence type="ECO:0000256" key="4">
    <source>
        <dbReference type="ARBA" id="ARBA00022692"/>
    </source>
</evidence>
<keyword evidence="7 8" id="KW-0131">Cell cycle</keyword>
<evidence type="ECO:0000256" key="5">
    <source>
        <dbReference type="ARBA" id="ARBA00022989"/>
    </source>
</evidence>
<dbReference type="PANTHER" id="PTHR37820:SF1">
    <property type="entry name" value="CELL DIVISION PROTEIN FTSQ"/>
    <property type="match status" value="1"/>
</dbReference>
<dbReference type="GO" id="GO:0043093">
    <property type="term" value="P:FtsZ-dependent cytokinesis"/>
    <property type="evidence" value="ECO:0007669"/>
    <property type="project" value="UniProtKB-UniRule"/>
</dbReference>
<evidence type="ECO:0000313" key="10">
    <source>
        <dbReference type="EMBL" id="TYS49999.1"/>
    </source>
</evidence>
<dbReference type="Pfam" id="PF03799">
    <property type="entry name" value="FtsQ_DivIB_C"/>
    <property type="match status" value="1"/>
</dbReference>
<comment type="similarity">
    <text evidence="8">Belongs to the FtsQ/DivIB family. DivIB subfamily.</text>
</comment>
<evidence type="ECO:0000256" key="3">
    <source>
        <dbReference type="ARBA" id="ARBA00022618"/>
    </source>
</evidence>
<evidence type="ECO:0000256" key="2">
    <source>
        <dbReference type="ARBA" id="ARBA00022475"/>
    </source>
</evidence>
<dbReference type="EMBL" id="VTER01000003">
    <property type="protein sequence ID" value="TYS49999.1"/>
    <property type="molecule type" value="Genomic_DNA"/>
</dbReference>
<dbReference type="GO" id="GO:0005886">
    <property type="term" value="C:plasma membrane"/>
    <property type="evidence" value="ECO:0007669"/>
    <property type="project" value="UniProtKB-SubCell"/>
</dbReference>
<sequence>MEKGNVVSLEDRIPKLKQQRRKKANRRLIVLLLLFFSMIVFVIYFQSPLSRVKEISISGNQTYTTEELISVSGLSKKTNIWKVDKGAIEGRLKELPEISGAEIKTRLPNTVDIKVAEHNRIAYIAKEKSFLPVLENGMILSKQEITDIPVNAPLLLGFKEGDVLLEMIDSLESLPKEVLNAISEIHYSPKETDEYHITLYMNDGFEVSATLRSFSEKMAHYPSIISQLDPGVSGVIDLEVGSYFKAYGPEGEDSRGEEEDEEGER</sequence>
<comment type="subcellular location">
    <subcellularLocation>
        <location evidence="8">Cell membrane</location>
        <topology evidence="8">Single-pass type II membrane protein</topology>
    </subcellularLocation>
    <subcellularLocation>
        <location evidence="1">Membrane</location>
    </subcellularLocation>
    <text evidence="8">Localizes to the division septum.</text>
</comment>
<dbReference type="Pfam" id="PF08478">
    <property type="entry name" value="POTRA_1"/>
    <property type="match status" value="1"/>
</dbReference>